<evidence type="ECO:0000259" key="1">
    <source>
        <dbReference type="Pfam" id="PF10021"/>
    </source>
</evidence>
<protein>
    <recommendedName>
        <fullName evidence="1">Microbial-type PARG catalytic domain-containing protein</fullName>
    </recommendedName>
</protein>
<accession>A0A9P7GCS9</accession>
<comment type="caution">
    <text evidence="2">The sequence shown here is derived from an EMBL/GenBank/DDBJ whole genome shotgun (WGS) entry which is preliminary data.</text>
</comment>
<dbReference type="AlphaFoldDB" id="A0A9P7GCS9"/>
<name>A0A9P7GCS9_9AGAR</name>
<dbReference type="PANTHER" id="PTHR35596">
    <property type="entry name" value="DUF2263 DOMAIN-CONTAINING PROTEIN"/>
    <property type="match status" value="1"/>
</dbReference>
<dbReference type="EMBL" id="JABCKV010000054">
    <property type="protein sequence ID" value="KAG5644920.1"/>
    <property type="molecule type" value="Genomic_DNA"/>
</dbReference>
<evidence type="ECO:0000313" key="3">
    <source>
        <dbReference type="Proteomes" id="UP000775547"/>
    </source>
</evidence>
<dbReference type="Proteomes" id="UP000775547">
    <property type="component" value="Unassembled WGS sequence"/>
</dbReference>
<proteinExistence type="predicted"/>
<dbReference type="InterPro" id="IPR012664">
    <property type="entry name" value="CHP02452"/>
</dbReference>
<reference evidence="2" key="1">
    <citation type="submission" date="2020-07" db="EMBL/GenBank/DDBJ databases">
        <authorList>
            <person name="Nieuwenhuis M."/>
            <person name="Van De Peppel L.J.J."/>
        </authorList>
    </citation>
    <scope>NUCLEOTIDE SEQUENCE</scope>
    <source>
        <strain evidence="2">AP01</strain>
        <tissue evidence="2">Mycelium</tissue>
    </source>
</reference>
<feature type="domain" description="Microbial-type PARG catalytic" evidence="1">
    <location>
        <begin position="24"/>
        <end position="179"/>
    </location>
</feature>
<reference evidence="2" key="2">
    <citation type="submission" date="2021-10" db="EMBL/GenBank/DDBJ databases">
        <title>Phylogenomics reveals ancestral predisposition of the termite-cultivated fungus Termitomyces towards a domesticated lifestyle.</title>
        <authorList>
            <person name="Auxier B."/>
            <person name="Grum-Grzhimaylo A."/>
            <person name="Cardenas M.E."/>
            <person name="Lodge J.D."/>
            <person name="Laessoe T."/>
            <person name="Pedersen O."/>
            <person name="Smith M.E."/>
            <person name="Kuyper T.W."/>
            <person name="Franco-Molano E.A."/>
            <person name="Baroni T.J."/>
            <person name="Aanen D.K."/>
        </authorList>
    </citation>
    <scope>NUCLEOTIDE SEQUENCE</scope>
    <source>
        <strain evidence="2">AP01</strain>
        <tissue evidence="2">Mycelium</tissue>
    </source>
</reference>
<dbReference type="SUPFAM" id="SSF52949">
    <property type="entry name" value="Macro domain-like"/>
    <property type="match status" value="1"/>
</dbReference>
<keyword evidence="3" id="KW-1185">Reference proteome</keyword>
<organism evidence="2 3">
    <name type="scientific">Asterophora parasitica</name>
    <dbReference type="NCBI Taxonomy" id="117018"/>
    <lineage>
        <taxon>Eukaryota</taxon>
        <taxon>Fungi</taxon>
        <taxon>Dikarya</taxon>
        <taxon>Basidiomycota</taxon>
        <taxon>Agaricomycotina</taxon>
        <taxon>Agaricomycetes</taxon>
        <taxon>Agaricomycetidae</taxon>
        <taxon>Agaricales</taxon>
        <taxon>Tricholomatineae</taxon>
        <taxon>Lyophyllaceae</taxon>
        <taxon>Asterophora</taxon>
    </lineage>
</organism>
<dbReference type="InterPro" id="IPR043472">
    <property type="entry name" value="Macro_dom-like"/>
</dbReference>
<dbReference type="Gene3D" id="3.40.220.10">
    <property type="entry name" value="Leucine Aminopeptidase, subunit E, domain 1"/>
    <property type="match status" value="1"/>
</dbReference>
<dbReference type="Pfam" id="PF10021">
    <property type="entry name" value="PARG_cat_microb"/>
    <property type="match status" value="1"/>
</dbReference>
<gene>
    <name evidence="2" type="ORF">DXG03_007385</name>
</gene>
<sequence length="301" mass="32910">MDSTVPIRGTKQYNDRRPALRKIATETLVAIDKGFILHGVSHELEAKSNDSKKRTAYYAPDSLLSMWSTPASSSTSPPPLTQFSILEVSTLEAARLLSTTAIDSEKIGVLNFASAKKPGGGFLNGAQAQEESIARSSTLYPTLKTATAQNFYTLHNKDAKDGYYSHAMIYSPGIVVFRDDDGGWEEPIEVDVVTSPAVNAGVVRKSLMGQLAKKGTEEKIERVMKERMGRILFLFEQQGVKHIVLGSFGTGVFQNNVGDVARIWASLLHTPGARFAHSFTRVVFGILGKKTFNDFGTVFNT</sequence>
<dbReference type="PIRSF" id="PIRSF014899">
    <property type="entry name" value="UCP014899"/>
    <property type="match status" value="1"/>
</dbReference>
<dbReference type="OrthoDB" id="9985428at2759"/>
<dbReference type="NCBIfam" id="TIGR02452">
    <property type="entry name" value="TIGR02452 family protein"/>
    <property type="match status" value="1"/>
</dbReference>
<dbReference type="InterPro" id="IPR019261">
    <property type="entry name" value="PARG_cat_microbial"/>
</dbReference>
<dbReference type="PANTHER" id="PTHR35596:SF1">
    <property type="entry name" value="MICROBIAL-TYPE PARG CATALYTIC DOMAIN-CONTAINING PROTEIN"/>
    <property type="match status" value="1"/>
</dbReference>
<evidence type="ECO:0000313" key="2">
    <source>
        <dbReference type="EMBL" id="KAG5644920.1"/>
    </source>
</evidence>